<reference evidence="2" key="1">
    <citation type="submission" date="2020-12" db="EMBL/GenBank/DDBJ databases">
        <title>Metabolic potential, ecology and presence of endohyphal bacteria is reflected in genomic diversity of Mucoromycotina.</title>
        <authorList>
            <person name="Muszewska A."/>
            <person name="Okrasinska A."/>
            <person name="Steczkiewicz K."/>
            <person name="Drgas O."/>
            <person name="Orlowska M."/>
            <person name="Perlinska-Lenart U."/>
            <person name="Aleksandrzak-Piekarczyk T."/>
            <person name="Szatraj K."/>
            <person name="Zielenkiewicz U."/>
            <person name="Pilsyk S."/>
            <person name="Malc E."/>
            <person name="Mieczkowski P."/>
            <person name="Kruszewska J.S."/>
            <person name="Biernat P."/>
            <person name="Pawlowska J."/>
        </authorList>
    </citation>
    <scope>NUCLEOTIDE SEQUENCE</scope>
    <source>
        <strain evidence="2">WA0000017839</strain>
    </source>
</reference>
<keyword evidence="3" id="KW-1185">Reference proteome</keyword>
<feature type="signal peptide" evidence="1">
    <location>
        <begin position="1"/>
        <end position="28"/>
    </location>
</feature>
<organism evidence="2 3">
    <name type="scientific">Mucor saturninus</name>
    <dbReference type="NCBI Taxonomy" id="64648"/>
    <lineage>
        <taxon>Eukaryota</taxon>
        <taxon>Fungi</taxon>
        <taxon>Fungi incertae sedis</taxon>
        <taxon>Mucoromycota</taxon>
        <taxon>Mucoromycotina</taxon>
        <taxon>Mucoromycetes</taxon>
        <taxon>Mucorales</taxon>
        <taxon>Mucorineae</taxon>
        <taxon>Mucoraceae</taxon>
        <taxon>Mucor</taxon>
    </lineage>
</organism>
<sequence>MKSWSDLPVEILLLILAWLAHEPSGTLQYQLVCKNWQKPAQIVQFSTVYLEGPTQLNKMVNGANEHPHSPALITKVIECPQFEELFESQKFLLKRLASVFPFVDTLRFHCQTDEFYRLLLEIQKESKWVSLKHISPPLFSQFMNAYYKCIENCRDSIEKVVLWRASYSQGVVTRRSVQLRNFAEKLDEFSNLRELTYRTHISDNPLSFIDSVLSKCKVLKTLTIQSDANIDSVLFKYSQVEDDISSFEPKPDIQKLTWQLSIQTDLTLHYIMRKFPRLKSFYCTTDVKCYLPYAENYYYVAQETLVEFLVFCFKIEDCILYLAIGEAMLIETVMKCSKLMDANMLQNLTITFFNCFKYAYGCPQYLCRKGIEYIAPLTNKRLLRDVYHAPPEMRRLSEEHVHIGGFKVSCHNLSPRTYLLDLIKPFGSSLKKLLLVLDGGPCDNNLIGKRYSKEEFYLDLVLEYCPNLTQLFLITGGFIGINPLSPPNLTITDVDLSFLAMSNNDYVTLSLKFPSLKTLNVKRPTFCWLSEYHHISMPDSSLDSLTYTDHMYSTNRKPANDTYGQPYEIMTCLIKITTEKKGKFYYIINGVFEYSVTNVTKLTESGYKQSKRGVLNRFLFNCKSLRNLHLCFSNNSYNNLLQFHIDLENQQ</sequence>
<name>A0A8H7REP0_9FUNG</name>
<dbReference type="InterPro" id="IPR036047">
    <property type="entry name" value="F-box-like_dom_sf"/>
</dbReference>
<dbReference type="OrthoDB" id="2207327at2759"/>
<dbReference type="SUPFAM" id="SSF81383">
    <property type="entry name" value="F-box domain"/>
    <property type="match status" value="1"/>
</dbReference>
<feature type="chain" id="PRO_5034457111" description="F-box domain-containing protein" evidence="1">
    <location>
        <begin position="29"/>
        <end position="651"/>
    </location>
</feature>
<evidence type="ECO:0000256" key="1">
    <source>
        <dbReference type="SAM" id="SignalP"/>
    </source>
</evidence>
<evidence type="ECO:0000313" key="3">
    <source>
        <dbReference type="Proteomes" id="UP000603453"/>
    </source>
</evidence>
<evidence type="ECO:0008006" key="4">
    <source>
        <dbReference type="Google" id="ProtNLM"/>
    </source>
</evidence>
<keyword evidence="1" id="KW-0732">Signal</keyword>
<accession>A0A8H7REP0</accession>
<dbReference type="AlphaFoldDB" id="A0A8H7REP0"/>
<proteinExistence type="predicted"/>
<comment type="caution">
    <text evidence="2">The sequence shown here is derived from an EMBL/GenBank/DDBJ whole genome shotgun (WGS) entry which is preliminary data.</text>
</comment>
<dbReference type="Proteomes" id="UP000603453">
    <property type="component" value="Unassembled WGS sequence"/>
</dbReference>
<protein>
    <recommendedName>
        <fullName evidence="4">F-box domain-containing protein</fullName>
    </recommendedName>
</protein>
<dbReference type="EMBL" id="JAEPRD010000017">
    <property type="protein sequence ID" value="KAG2208995.1"/>
    <property type="molecule type" value="Genomic_DNA"/>
</dbReference>
<evidence type="ECO:0000313" key="2">
    <source>
        <dbReference type="EMBL" id="KAG2208995.1"/>
    </source>
</evidence>
<gene>
    <name evidence="2" type="ORF">INT47_011135</name>
</gene>